<keyword evidence="1" id="KW-0808">Transferase</keyword>
<dbReference type="Pfam" id="PF13489">
    <property type="entry name" value="Methyltransf_23"/>
    <property type="match status" value="1"/>
</dbReference>
<dbReference type="CDD" id="cd02440">
    <property type="entry name" value="AdoMet_MTases"/>
    <property type="match status" value="1"/>
</dbReference>
<gene>
    <name evidence="1" type="ORF">AABB81_14730</name>
</gene>
<dbReference type="Proteomes" id="UP001474120">
    <property type="component" value="Unassembled WGS sequence"/>
</dbReference>
<dbReference type="GO" id="GO:0008168">
    <property type="term" value="F:methyltransferase activity"/>
    <property type="evidence" value="ECO:0007669"/>
    <property type="project" value="UniProtKB-KW"/>
</dbReference>
<accession>A0ABU9L3Z8</accession>
<dbReference type="SUPFAM" id="SSF53335">
    <property type="entry name" value="S-adenosyl-L-methionine-dependent methyltransferases"/>
    <property type="match status" value="1"/>
</dbReference>
<dbReference type="GO" id="GO:0032259">
    <property type="term" value="P:methylation"/>
    <property type="evidence" value="ECO:0007669"/>
    <property type="project" value="UniProtKB-KW"/>
</dbReference>
<dbReference type="RefSeq" id="WP_342161320.1">
    <property type="nucleotide sequence ID" value="NZ_JBCDNA010000003.1"/>
</dbReference>
<dbReference type="PANTHER" id="PTHR43861">
    <property type="entry name" value="TRANS-ACONITATE 2-METHYLTRANSFERASE-RELATED"/>
    <property type="match status" value="1"/>
</dbReference>
<name>A0ABU9L3Z8_9FLAO</name>
<reference evidence="1 2" key="1">
    <citation type="submission" date="2024-04" db="EMBL/GenBank/DDBJ databases">
        <title>whole genome sequencing of Lutimonas vermicola strain IMCC1616.</title>
        <authorList>
            <person name="Bae S.S."/>
        </authorList>
    </citation>
    <scope>NUCLEOTIDE SEQUENCE [LARGE SCALE GENOMIC DNA]</scope>
    <source>
        <strain evidence="1 2">IMCC1616</strain>
    </source>
</reference>
<sequence>MNCPVCSKNNAEFRFIKNGYSILHCKDCDHLFTDYEPTAQGVDHIYSDDYFFKGGVGYDDYTLEKDMLIKRGEYYADKISKHIAPGKVLDVGSAAGFILKGFENKGWNGTGIEPNKSMVDYGRQNLGLNLQQGTIETIELKEKFDLIIIIQVVAHLYDLNCSMNKISNSLNPGGLILIETWDKDSWTSRIFGKYWHEYCPPSTLNYFSKKILNHYMSSHKNLLIDQGTPKKKIHSKHAKSLISHKLMEVKGMNWATVFLKLIPDNVMLPYPSEDLFWALYKRY</sequence>
<keyword evidence="1" id="KW-0489">Methyltransferase</keyword>
<evidence type="ECO:0000313" key="1">
    <source>
        <dbReference type="EMBL" id="MEL4457160.1"/>
    </source>
</evidence>
<comment type="caution">
    <text evidence="1">The sequence shown here is derived from an EMBL/GenBank/DDBJ whole genome shotgun (WGS) entry which is preliminary data.</text>
</comment>
<protein>
    <submittedName>
        <fullName evidence="1">Class I SAM-dependent methyltransferase</fullName>
    </submittedName>
</protein>
<keyword evidence="2" id="KW-1185">Reference proteome</keyword>
<dbReference type="PANTHER" id="PTHR43861:SF6">
    <property type="entry name" value="METHYLTRANSFERASE TYPE 11"/>
    <property type="match status" value="1"/>
</dbReference>
<evidence type="ECO:0000313" key="2">
    <source>
        <dbReference type="Proteomes" id="UP001474120"/>
    </source>
</evidence>
<proteinExistence type="predicted"/>
<organism evidence="1 2">
    <name type="scientific">Lutimonas vermicola</name>
    <dbReference type="NCBI Taxonomy" id="414288"/>
    <lineage>
        <taxon>Bacteria</taxon>
        <taxon>Pseudomonadati</taxon>
        <taxon>Bacteroidota</taxon>
        <taxon>Flavobacteriia</taxon>
        <taxon>Flavobacteriales</taxon>
        <taxon>Flavobacteriaceae</taxon>
        <taxon>Lutimonas</taxon>
    </lineage>
</organism>
<dbReference type="InterPro" id="IPR029063">
    <property type="entry name" value="SAM-dependent_MTases_sf"/>
</dbReference>
<dbReference type="Gene3D" id="3.40.50.150">
    <property type="entry name" value="Vaccinia Virus protein VP39"/>
    <property type="match status" value="1"/>
</dbReference>
<dbReference type="EMBL" id="JBCDNA010000003">
    <property type="protein sequence ID" value="MEL4457160.1"/>
    <property type="molecule type" value="Genomic_DNA"/>
</dbReference>